<evidence type="ECO:0000313" key="2">
    <source>
        <dbReference type="Proteomes" id="UP000027064"/>
    </source>
</evidence>
<dbReference type="AlphaFoldDB" id="A0A066WQ53"/>
<comment type="caution">
    <text evidence="1">The sequence shown here is derived from an EMBL/GenBank/DDBJ whole genome shotgun (WGS) entry which is preliminary data.</text>
</comment>
<dbReference type="EMBL" id="JNCA01000020">
    <property type="protein sequence ID" value="KDN54703.1"/>
    <property type="molecule type" value="Genomic_DNA"/>
</dbReference>
<organism evidence="1 2">
    <name type="scientific">Flavobacterium seoulense</name>
    <dbReference type="NCBI Taxonomy" id="1492738"/>
    <lineage>
        <taxon>Bacteria</taxon>
        <taxon>Pseudomonadati</taxon>
        <taxon>Bacteroidota</taxon>
        <taxon>Flavobacteriia</taxon>
        <taxon>Flavobacteriales</taxon>
        <taxon>Flavobacteriaceae</taxon>
        <taxon>Flavobacterium</taxon>
    </lineage>
</organism>
<gene>
    <name evidence="1" type="ORF">FEM21_22170</name>
</gene>
<dbReference type="PATRIC" id="fig|1492738.3.peg.2205"/>
<keyword evidence="2" id="KW-1185">Reference proteome</keyword>
<proteinExistence type="predicted"/>
<sequence length="241" mass="27040">MKRTFYFSVLVGFVQILQAQNIFPANGNVGVNTPYPETLLNVNVGAGGLNGTAGVRIGGLSNYSSLEFGIDGDYDGMIRSYGNNINYYAGHWKTKGSFASENHSHNWYTSKNGSSDWSSVKMILNENGNLGIGTSNPQNKLDVNGTIHSREVKVDMNGWSDFVFKKEYNLPTLEQVEKHIVEKGHLENIPSEKEVMEKGINLGEMNAKLLQKIEEMTLYMIEMKKENAEMKKDIFLLKTKR</sequence>
<dbReference type="eggNOG" id="COG1044">
    <property type="taxonomic scope" value="Bacteria"/>
</dbReference>
<reference evidence="1 2" key="1">
    <citation type="submission" date="2014-05" db="EMBL/GenBank/DDBJ databases">
        <title>Genome Sequence of Flavobacterium sp. EM1321.</title>
        <authorList>
            <person name="Shin S.-K."/>
            <person name="Yi H."/>
        </authorList>
    </citation>
    <scope>NUCLEOTIDE SEQUENCE [LARGE SCALE GENOMIC DNA]</scope>
    <source>
        <strain evidence="1 2">EM1321</strain>
    </source>
</reference>
<accession>A0A066WQ53</accession>
<dbReference type="RefSeq" id="WP_051627562.1">
    <property type="nucleotide sequence ID" value="NZ_JNCA01000020.1"/>
</dbReference>
<dbReference type="Proteomes" id="UP000027064">
    <property type="component" value="Unassembled WGS sequence"/>
</dbReference>
<protein>
    <submittedName>
        <fullName evidence="1">Uncharacterized protein</fullName>
    </submittedName>
</protein>
<dbReference type="STRING" id="1492738.FEM21_22170"/>
<evidence type="ECO:0000313" key="1">
    <source>
        <dbReference type="EMBL" id="KDN54703.1"/>
    </source>
</evidence>
<name>A0A066WQ53_9FLAO</name>